<dbReference type="GeneID" id="10668849"/>
<keyword evidence="4" id="KW-1133">Transmembrane helix</keyword>
<evidence type="ECO:0000256" key="2">
    <source>
        <dbReference type="ARBA" id="ARBA00022679"/>
    </source>
</evidence>
<dbReference type="STRING" id="868131.MSWAN_1344"/>
<feature type="transmembrane region" description="Helical" evidence="4">
    <location>
        <begin position="24"/>
        <end position="46"/>
    </location>
</feature>
<dbReference type="AlphaFoldDB" id="F6D6Z2"/>
<keyword evidence="3 5" id="KW-0012">Acyltransferase</keyword>
<dbReference type="RefSeq" id="WP_013825860.1">
    <property type="nucleotide sequence ID" value="NC_015574.1"/>
</dbReference>
<dbReference type="eggNOG" id="arCOG01847">
    <property type="taxonomic scope" value="Archaea"/>
</dbReference>
<reference evidence="5 6" key="1">
    <citation type="journal article" date="2014" name="Int. J. Syst. Evol. Microbiol.">
        <title>Methanobacterium paludis sp. nov. and a novel strain of Methanobacterium lacus isolated from northern peatlands.</title>
        <authorList>
            <person name="Cadillo-Quiroz H."/>
            <person name="Brauer S.L."/>
            <person name="Goodson N."/>
            <person name="Yavitt J.B."/>
            <person name="Zinder S.H."/>
        </authorList>
    </citation>
    <scope>NUCLEOTIDE SEQUENCE [LARGE SCALE GENOMIC DNA]</scope>
    <source>
        <strain evidence="6">DSM 25820 / JCM 18151 / SWAN1</strain>
    </source>
</reference>
<dbReference type="InterPro" id="IPR011004">
    <property type="entry name" value="Trimer_LpxA-like_sf"/>
</dbReference>
<dbReference type="PROSITE" id="PS00101">
    <property type="entry name" value="HEXAPEP_TRANSFERASES"/>
    <property type="match status" value="1"/>
</dbReference>
<keyword evidence="2 5" id="KW-0808">Transferase</keyword>
<keyword evidence="4" id="KW-0472">Membrane</keyword>
<name>F6D6Z2_METPW</name>
<evidence type="ECO:0000256" key="4">
    <source>
        <dbReference type="SAM" id="Phobius"/>
    </source>
</evidence>
<protein>
    <submittedName>
        <fullName evidence="5">Serine O-acetyltransferase</fullName>
        <ecNumber evidence="5">2.3.1.30</ecNumber>
    </submittedName>
</protein>
<dbReference type="EMBL" id="CP002772">
    <property type="protein sequence ID" value="AEG18359.1"/>
    <property type="molecule type" value="Genomic_DNA"/>
</dbReference>
<evidence type="ECO:0000256" key="1">
    <source>
        <dbReference type="ARBA" id="ARBA00007274"/>
    </source>
</evidence>
<evidence type="ECO:0000313" key="5">
    <source>
        <dbReference type="EMBL" id="AEG18359.1"/>
    </source>
</evidence>
<dbReference type="OrthoDB" id="1475at2157"/>
<evidence type="ECO:0000313" key="6">
    <source>
        <dbReference type="Proteomes" id="UP000009231"/>
    </source>
</evidence>
<sequence length="174" mass="19310">MHELPSTINNDFIRYNSKKNNPSVISIFTAFFVYKGFRAIFLYRILRYSYVNNKKYLYYMTKMFDLLLNPIEISSRADIGPGFYIPHPQCIVIGGGKIGRNVSVFHGVTIGLKKELHEYPTIGDNVQIGAGSKILGKLAVGNNSRVAANAVVLNDVPDNSIAAGIPAKVIKENE</sequence>
<dbReference type="Gene3D" id="2.160.10.10">
    <property type="entry name" value="Hexapeptide repeat proteins"/>
    <property type="match status" value="1"/>
</dbReference>
<dbReference type="InterPro" id="IPR001451">
    <property type="entry name" value="Hexapep"/>
</dbReference>
<dbReference type="InterPro" id="IPR018357">
    <property type="entry name" value="Hexapep_transf_CS"/>
</dbReference>
<evidence type="ECO:0000256" key="3">
    <source>
        <dbReference type="ARBA" id="ARBA00023315"/>
    </source>
</evidence>
<dbReference type="SUPFAM" id="SSF51161">
    <property type="entry name" value="Trimeric LpxA-like enzymes"/>
    <property type="match status" value="1"/>
</dbReference>
<accession>F6D6Z2</accession>
<dbReference type="Pfam" id="PF00132">
    <property type="entry name" value="Hexapep"/>
    <property type="match status" value="1"/>
</dbReference>
<dbReference type="HOGENOM" id="CLU_051638_10_1_2"/>
<keyword evidence="4" id="KW-0812">Transmembrane</keyword>
<dbReference type="InterPro" id="IPR045304">
    <property type="entry name" value="LbH_SAT"/>
</dbReference>
<dbReference type="KEGG" id="mew:MSWAN_1344"/>
<dbReference type="Proteomes" id="UP000009231">
    <property type="component" value="Chromosome"/>
</dbReference>
<dbReference type="GO" id="GO:0009001">
    <property type="term" value="F:serine O-acetyltransferase activity"/>
    <property type="evidence" value="ECO:0007669"/>
    <property type="project" value="UniProtKB-EC"/>
</dbReference>
<dbReference type="PANTHER" id="PTHR42811">
    <property type="entry name" value="SERINE ACETYLTRANSFERASE"/>
    <property type="match status" value="1"/>
</dbReference>
<comment type="similarity">
    <text evidence="1">Belongs to the transferase hexapeptide repeat family.</text>
</comment>
<dbReference type="CDD" id="cd03354">
    <property type="entry name" value="LbH_SAT"/>
    <property type="match status" value="1"/>
</dbReference>
<dbReference type="PIRSF" id="PIRSF000441">
    <property type="entry name" value="CysE"/>
    <property type="match status" value="1"/>
</dbReference>
<dbReference type="GO" id="GO:0006535">
    <property type="term" value="P:cysteine biosynthetic process from serine"/>
    <property type="evidence" value="ECO:0007669"/>
    <property type="project" value="InterPro"/>
</dbReference>
<dbReference type="InterPro" id="IPR053376">
    <property type="entry name" value="Serine_acetyltransferase"/>
</dbReference>
<dbReference type="InterPro" id="IPR005881">
    <property type="entry name" value="Ser_O-AcTrfase"/>
</dbReference>
<gene>
    <name evidence="5" type="ordered locus">MSWAN_1344</name>
</gene>
<dbReference type="GO" id="GO:0005737">
    <property type="term" value="C:cytoplasm"/>
    <property type="evidence" value="ECO:0007669"/>
    <property type="project" value="InterPro"/>
</dbReference>
<dbReference type="NCBIfam" id="NF041874">
    <property type="entry name" value="EPS_EpsC"/>
    <property type="match status" value="1"/>
</dbReference>
<organism evidence="5 6">
    <name type="scientific">Methanobacterium paludis (strain DSM 25820 / JCM 18151 / SWAN1)</name>
    <dbReference type="NCBI Taxonomy" id="868131"/>
    <lineage>
        <taxon>Archaea</taxon>
        <taxon>Methanobacteriati</taxon>
        <taxon>Methanobacteriota</taxon>
        <taxon>Methanomada group</taxon>
        <taxon>Methanobacteria</taxon>
        <taxon>Methanobacteriales</taxon>
        <taxon>Methanobacteriaceae</taxon>
        <taxon>Methanobacterium</taxon>
    </lineage>
</organism>
<keyword evidence="6" id="KW-1185">Reference proteome</keyword>
<proteinExistence type="inferred from homology"/>
<dbReference type="EC" id="2.3.1.30" evidence="5"/>